<evidence type="ECO:0000313" key="5">
    <source>
        <dbReference type="Proteomes" id="UP000018208"/>
    </source>
</evidence>
<evidence type="ECO:0000256" key="2">
    <source>
        <dbReference type="SAM" id="Coils"/>
    </source>
</evidence>
<feature type="repeat" description="WD" evidence="1">
    <location>
        <begin position="106"/>
        <end position="135"/>
    </location>
</feature>
<dbReference type="InterPro" id="IPR036322">
    <property type="entry name" value="WD40_repeat_dom_sf"/>
</dbReference>
<keyword evidence="1" id="KW-0853">WD repeat</keyword>
<organism evidence="3">
    <name type="scientific">Spironucleus salmonicida</name>
    <dbReference type="NCBI Taxonomy" id="348837"/>
    <lineage>
        <taxon>Eukaryota</taxon>
        <taxon>Metamonada</taxon>
        <taxon>Diplomonadida</taxon>
        <taxon>Hexamitidae</taxon>
        <taxon>Hexamitinae</taxon>
        <taxon>Spironucleus</taxon>
    </lineage>
</organism>
<protein>
    <recommendedName>
        <fullName evidence="6">WD domain, G-beta repeat-containing protein</fullName>
    </recommendedName>
</protein>
<evidence type="ECO:0000256" key="1">
    <source>
        <dbReference type="PROSITE-ProRule" id="PRU00221"/>
    </source>
</evidence>
<dbReference type="AlphaFoldDB" id="V6LK64"/>
<feature type="coiled-coil region" evidence="2">
    <location>
        <begin position="18"/>
        <end position="52"/>
    </location>
</feature>
<dbReference type="Gene3D" id="2.130.10.10">
    <property type="entry name" value="YVTN repeat-like/Quinoprotein amine dehydrogenase"/>
    <property type="match status" value="1"/>
</dbReference>
<dbReference type="PROSITE" id="PS50082">
    <property type="entry name" value="WD_REPEATS_2"/>
    <property type="match status" value="1"/>
</dbReference>
<proteinExistence type="predicted"/>
<reference evidence="3 4" key="1">
    <citation type="journal article" date="2014" name="PLoS Genet.">
        <title>The Genome of Spironucleus salmonicida Highlights a Fish Pathogen Adapted to Fluctuating Environments.</title>
        <authorList>
            <person name="Xu F."/>
            <person name="Jerlstrom-Hultqvist J."/>
            <person name="Einarsson E."/>
            <person name="Astvaldsson A."/>
            <person name="Svard S.G."/>
            <person name="Andersson J.O."/>
        </authorList>
    </citation>
    <scope>NUCLEOTIDE SEQUENCE</scope>
    <source>
        <strain evidence="4">ATCC 50377</strain>
    </source>
</reference>
<dbReference type="Proteomes" id="UP000018208">
    <property type="component" value="Unassembled WGS sequence"/>
</dbReference>
<evidence type="ECO:0000313" key="3">
    <source>
        <dbReference type="EMBL" id="EST44942.1"/>
    </source>
</evidence>
<evidence type="ECO:0008006" key="6">
    <source>
        <dbReference type="Google" id="ProtNLM"/>
    </source>
</evidence>
<keyword evidence="2" id="KW-0175">Coiled coil</keyword>
<dbReference type="EMBL" id="AUWU02000005">
    <property type="protein sequence ID" value="KAH0573277.1"/>
    <property type="molecule type" value="Genomic_DNA"/>
</dbReference>
<sequence>MEDATDRIDPLPPPSACLDGIQRHLQQYEQSISRLQFENNELRERLTAAIQQLDLYRMSPGQPAQQQAPFTYSSNTIQQSKVSSPAPQTVVQPPAPLQQIPKARKLVLHSRQIAHITLHKGLLLTASKDGTARIWREDGASLHTFRADGPLTTASYFDGLLILASKQKKIFIHQTSQAGSLIPFADVLDLNQSLIRNAADASFLTVPQPATTLAYLNNRVFIFGSGFFTCAEITNTAQLIKTQHFTEQLDQKQPLIFTSAISFQSCIFVSLKEKFIKNGQFLNLIPDSLVGTTRTGARIMQINNDFSITAHTLQINCKVELTPIDILGFMNFIICVFSNSFASLNVQNGKFVEFGETLQEIACSCFIDQGKMFIGCEKGLVLVYGIDVSAENIVMRKEKVVAFEDLGCSISSIYVSGGMMVAGGVSGEVVVKGWQQ</sequence>
<dbReference type="InterPro" id="IPR015943">
    <property type="entry name" value="WD40/YVTN_repeat-like_dom_sf"/>
</dbReference>
<reference evidence="4" key="2">
    <citation type="submission" date="2020-12" db="EMBL/GenBank/DDBJ databases">
        <title>New Spironucleus salmonicida genome in near-complete chromosomes.</title>
        <authorList>
            <person name="Xu F."/>
            <person name="Kurt Z."/>
            <person name="Jimenez-Gonzalez A."/>
            <person name="Astvaldsson A."/>
            <person name="Andersson J.O."/>
            <person name="Svard S.G."/>
        </authorList>
    </citation>
    <scope>NUCLEOTIDE SEQUENCE</scope>
    <source>
        <strain evidence="4">ATCC 50377</strain>
    </source>
</reference>
<dbReference type="OrthoDB" id="10264588at2759"/>
<dbReference type="EMBL" id="KI546101">
    <property type="protein sequence ID" value="EST44942.1"/>
    <property type="molecule type" value="Genomic_DNA"/>
</dbReference>
<name>V6LK64_9EUKA</name>
<dbReference type="VEuPathDB" id="GiardiaDB:SS50377_25397"/>
<evidence type="ECO:0000313" key="4">
    <source>
        <dbReference type="EMBL" id="KAH0573277.1"/>
    </source>
</evidence>
<accession>V6LK64</accession>
<gene>
    <name evidence="3" type="ORF">SS50377_14959</name>
    <name evidence="4" type="ORF">SS50377_25397</name>
</gene>
<keyword evidence="5" id="KW-1185">Reference proteome</keyword>
<dbReference type="InterPro" id="IPR001680">
    <property type="entry name" value="WD40_rpt"/>
</dbReference>
<dbReference type="SUPFAM" id="SSF50978">
    <property type="entry name" value="WD40 repeat-like"/>
    <property type="match status" value="1"/>
</dbReference>